<dbReference type="PANTHER" id="PTHR45847">
    <property type="entry name" value="FATTY ACID AMIDE HYDROLASE"/>
    <property type="match status" value="1"/>
</dbReference>
<feature type="binding site" evidence="4">
    <location>
        <begin position="207"/>
        <end position="210"/>
    </location>
    <ligand>
        <name>substrate</name>
    </ligand>
</feature>
<feature type="active site" description="Charge relay system" evidence="3">
    <location>
        <position position="186"/>
    </location>
</feature>
<comment type="similarity">
    <text evidence="1">Belongs to the amidase family.</text>
</comment>
<dbReference type="PANTHER" id="PTHR45847:SF6">
    <property type="entry name" value="FATTY ACID AMIDE HYDROLASE"/>
    <property type="match status" value="1"/>
</dbReference>
<evidence type="ECO:0000256" key="2">
    <source>
        <dbReference type="ARBA" id="ARBA00022801"/>
    </source>
</evidence>
<evidence type="ECO:0000256" key="1">
    <source>
        <dbReference type="ARBA" id="ARBA00009199"/>
    </source>
</evidence>
<dbReference type="InterPro" id="IPR036928">
    <property type="entry name" value="AS_sf"/>
</dbReference>
<dbReference type="FunFam" id="3.90.1300.10:FF:000003">
    <property type="entry name" value="Amidase signature enzyme"/>
    <property type="match status" value="1"/>
</dbReference>
<sequence length="551" mass="61640">MADRRRAERDHQVQQINFTLDEIGLTPKQLDRLPEMSAVQILKKIKKRTFTAVQMVKYFLLASKAAHTETNCITEVLMETALARAKQLDQHYADTNELIGPLHGLPISIKECIQLEHTYSTWGYASWIHSKPRDKTAHIVDIMLAAGAIPIVKTNVPQTLLTPETSNLIYGICTSPWNKSRTPGGSSGGEAALIASGGSPLGIGTDIGGSVRIPAHFSGIFALKPTYGRYSLGLLGHTDHGNRTISAVFGPMGRATEDIELFMKVAQEYQERVDRAMPPLVWNEQITSSSGPLKIGYVVNYDFFEVSGSCQRAVMEAVDALRRRGHEVTLFEVPRLSDAISYYFELLTADENHNILSYLHQEYLDPSLAKTVGLMKINRRLQRFALGLLSLIGYTRFAKTNSSLSTNKTVLSVWKYTKERDQYVVEFLKKMENLDALVVPGSFFPALPHAMGQDVLALVAGTFLYNVINFPAGIVPVTTVKQEDIRPRTERDLWDKAANRIDANSQGLPVGVQIIARPFREEMVVRVMKEIEQALPFNDILPIRRRLLNFQ</sequence>
<evidence type="ECO:0000256" key="3">
    <source>
        <dbReference type="PIRSR" id="PIRSR001221-1"/>
    </source>
</evidence>
<evidence type="ECO:0000313" key="6">
    <source>
        <dbReference type="EMBL" id="NDV30644.1"/>
    </source>
</evidence>
<evidence type="ECO:0000259" key="5">
    <source>
        <dbReference type="Pfam" id="PF01425"/>
    </source>
</evidence>
<keyword evidence="2" id="KW-0378">Hydrolase</keyword>
<dbReference type="PIRSF" id="PIRSF001221">
    <property type="entry name" value="Amidase_fungi"/>
    <property type="match status" value="1"/>
</dbReference>
<accession>A0A6B2L0V6</accession>
<dbReference type="Gene3D" id="3.90.1300.10">
    <property type="entry name" value="Amidase signature (AS) domain"/>
    <property type="match status" value="1"/>
</dbReference>
<dbReference type="InterPro" id="IPR020556">
    <property type="entry name" value="Amidase_CS"/>
</dbReference>
<dbReference type="AlphaFoldDB" id="A0A6B2L0V6"/>
<dbReference type="InterPro" id="IPR023631">
    <property type="entry name" value="Amidase_dom"/>
</dbReference>
<dbReference type="InterPro" id="IPR052096">
    <property type="entry name" value="Endocannabinoid_amidase"/>
</dbReference>
<dbReference type="GO" id="GO:0009062">
    <property type="term" value="P:fatty acid catabolic process"/>
    <property type="evidence" value="ECO:0007669"/>
    <property type="project" value="TreeGrafter"/>
</dbReference>
<dbReference type="GO" id="GO:0004040">
    <property type="term" value="F:amidase activity"/>
    <property type="evidence" value="ECO:0007669"/>
    <property type="project" value="TreeGrafter"/>
</dbReference>
<dbReference type="PROSITE" id="PS00571">
    <property type="entry name" value="AMIDASES"/>
    <property type="match status" value="1"/>
</dbReference>
<dbReference type="EMBL" id="GIBP01001675">
    <property type="protein sequence ID" value="NDV30644.1"/>
    <property type="molecule type" value="Transcribed_RNA"/>
</dbReference>
<protein>
    <recommendedName>
        <fullName evidence="5">Amidase domain-containing protein</fullName>
    </recommendedName>
</protein>
<feature type="active site" description="Charge relay system" evidence="3">
    <location>
        <position position="110"/>
    </location>
</feature>
<dbReference type="GO" id="GO:0017064">
    <property type="term" value="F:fatty acid amide hydrolase activity"/>
    <property type="evidence" value="ECO:0007669"/>
    <property type="project" value="TreeGrafter"/>
</dbReference>
<feature type="binding site" evidence="4">
    <location>
        <position position="186"/>
    </location>
    <ligand>
        <name>substrate</name>
    </ligand>
</feature>
<dbReference type="Pfam" id="PF01425">
    <property type="entry name" value="Amidase"/>
    <property type="match status" value="1"/>
</dbReference>
<dbReference type="SUPFAM" id="SSF75304">
    <property type="entry name" value="Amidase signature (AS) enzymes"/>
    <property type="match status" value="1"/>
</dbReference>
<name>A0A6B2L0V6_9EUKA</name>
<evidence type="ECO:0000256" key="4">
    <source>
        <dbReference type="PIRSR" id="PIRSR001221-2"/>
    </source>
</evidence>
<reference evidence="6" key="1">
    <citation type="journal article" date="2020" name="J. Eukaryot. Microbiol.">
        <title>De novo Sequencing, Assembly and Annotation of the Transcriptome for the Free-Living Testate Amoeba Arcella intermedia.</title>
        <authorList>
            <person name="Ribeiro G.M."/>
            <person name="Porfirio-Sousa A.L."/>
            <person name="Maurer-Alcala X.X."/>
            <person name="Katz L.A."/>
            <person name="Lahr D.J.G."/>
        </authorList>
    </citation>
    <scope>NUCLEOTIDE SEQUENCE</scope>
</reference>
<feature type="binding site" evidence="4">
    <location>
        <position position="160"/>
    </location>
    <ligand>
        <name>substrate</name>
    </ligand>
</feature>
<feature type="active site" description="Acyl-ester intermediate" evidence="3">
    <location>
        <position position="210"/>
    </location>
</feature>
<organism evidence="6">
    <name type="scientific">Arcella intermedia</name>
    <dbReference type="NCBI Taxonomy" id="1963864"/>
    <lineage>
        <taxon>Eukaryota</taxon>
        <taxon>Amoebozoa</taxon>
        <taxon>Tubulinea</taxon>
        <taxon>Elardia</taxon>
        <taxon>Arcellinida</taxon>
        <taxon>Sphaerothecina</taxon>
        <taxon>Arcellidae</taxon>
        <taxon>Arcella</taxon>
    </lineage>
</organism>
<proteinExistence type="inferred from homology"/>
<feature type="domain" description="Amidase" evidence="5">
    <location>
        <begin position="55"/>
        <end position="524"/>
    </location>
</feature>